<organism evidence="2 3">
    <name type="scientific">Falsibacillus albus</name>
    <dbReference type="NCBI Taxonomy" id="2478915"/>
    <lineage>
        <taxon>Bacteria</taxon>
        <taxon>Bacillati</taxon>
        <taxon>Bacillota</taxon>
        <taxon>Bacilli</taxon>
        <taxon>Bacillales</taxon>
        <taxon>Bacillaceae</taxon>
        <taxon>Falsibacillus</taxon>
    </lineage>
</organism>
<dbReference type="AlphaFoldDB" id="A0A3L7KA30"/>
<proteinExistence type="predicted"/>
<keyword evidence="3" id="KW-1185">Reference proteome</keyword>
<dbReference type="RefSeq" id="WP_121679461.1">
    <property type="nucleotide sequence ID" value="NZ_RCVZ01000002.1"/>
</dbReference>
<feature type="transmembrane region" description="Helical" evidence="1">
    <location>
        <begin position="5"/>
        <end position="25"/>
    </location>
</feature>
<evidence type="ECO:0000256" key="1">
    <source>
        <dbReference type="SAM" id="Phobius"/>
    </source>
</evidence>
<evidence type="ECO:0000313" key="3">
    <source>
        <dbReference type="Proteomes" id="UP000276770"/>
    </source>
</evidence>
<keyword evidence="1" id="KW-0472">Membrane</keyword>
<gene>
    <name evidence="2" type="ORF">D9X91_05025</name>
</gene>
<reference evidence="2 3" key="1">
    <citation type="submission" date="2018-10" db="EMBL/GenBank/DDBJ databases">
        <title>Falsibacillus sp. genome draft.</title>
        <authorList>
            <person name="Shi S."/>
        </authorList>
    </citation>
    <scope>NUCLEOTIDE SEQUENCE [LARGE SCALE GENOMIC DNA]</scope>
    <source>
        <strain evidence="2 3">GY 10110</strain>
    </source>
</reference>
<dbReference type="OrthoDB" id="1932566at2"/>
<sequence length="163" mass="18635">MKRKFVLIGLMILLGVGAFLGYYLVIRGSTEPQVDTRDEAGAQTNRVEGVKDEVDLDSRSKEGEVLDIMNQMTHQKIKASDKWGAVEMTDEHIQQVKEVVEKSDFKHRDLLLSILNKWSAGDFSTVDEDHNKVWLLQHGNIGRAYGILSKEQEQQFIENNFEK</sequence>
<dbReference type="EMBL" id="RCVZ01000002">
    <property type="protein sequence ID" value="RLQ97512.1"/>
    <property type="molecule type" value="Genomic_DNA"/>
</dbReference>
<keyword evidence="1" id="KW-1133">Transmembrane helix</keyword>
<dbReference type="InterPro" id="IPR046208">
    <property type="entry name" value="DUF6241"/>
</dbReference>
<comment type="caution">
    <text evidence="2">The sequence shown here is derived from an EMBL/GenBank/DDBJ whole genome shotgun (WGS) entry which is preliminary data.</text>
</comment>
<evidence type="ECO:0008006" key="4">
    <source>
        <dbReference type="Google" id="ProtNLM"/>
    </source>
</evidence>
<protein>
    <recommendedName>
        <fullName evidence="4">CTP synthase</fullName>
    </recommendedName>
</protein>
<accession>A0A3L7KA30</accession>
<keyword evidence="1" id="KW-0812">Transmembrane</keyword>
<name>A0A3L7KA30_9BACI</name>
<evidence type="ECO:0000313" key="2">
    <source>
        <dbReference type="EMBL" id="RLQ97512.1"/>
    </source>
</evidence>
<dbReference type="Pfam" id="PF19754">
    <property type="entry name" value="DUF6241"/>
    <property type="match status" value="1"/>
</dbReference>
<dbReference type="Proteomes" id="UP000276770">
    <property type="component" value="Unassembled WGS sequence"/>
</dbReference>